<organism evidence="1 2">
    <name type="scientific">Candida albicans P78048</name>
    <dbReference type="NCBI Taxonomy" id="1094989"/>
    <lineage>
        <taxon>Eukaryota</taxon>
        <taxon>Fungi</taxon>
        <taxon>Dikarya</taxon>
        <taxon>Ascomycota</taxon>
        <taxon>Saccharomycotina</taxon>
        <taxon>Pichiomycetes</taxon>
        <taxon>Debaryomycetaceae</taxon>
        <taxon>Candida/Lodderomyces clade</taxon>
        <taxon>Candida</taxon>
    </lineage>
</organism>
<dbReference type="EMBL" id="AJIX01000056">
    <property type="protein sequence ID" value="KGR01170.1"/>
    <property type="molecule type" value="Genomic_DNA"/>
</dbReference>
<dbReference type="AlphaFoldDB" id="A0AB34PJV2"/>
<name>A0AB34PJV2_CANAX</name>
<comment type="caution">
    <text evidence="1">The sequence shown here is derived from an EMBL/GenBank/DDBJ whole genome shotgun (WGS) entry which is preliminary data.</text>
</comment>
<reference evidence="1 2" key="1">
    <citation type="submission" date="2013-12" db="EMBL/GenBank/DDBJ databases">
        <title>The Genome Sequence of Candida albicans P78048.</title>
        <authorList>
            <consortium name="The Broad Institute Genome Sequencing Platform"/>
            <consortium name="The Broad Institute Genome Sequencing Center for Infectious Disease"/>
            <person name="Cuomo C."/>
            <person name="Bennett R."/>
            <person name="Hirakawa M."/>
            <person name="Noverr M."/>
            <person name="Mitchell A."/>
            <person name="Young S.K."/>
            <person name="Zeng Q."/>
            <person name="Gargeya S."/>
            <person name="Fitzgerald M."/>
            <person name="Abouelleil A."/>
            <person name="Alvarado L."/>
            <person name="Berlin A.M."/>
            <person name="Chapman S.B."/>
            <person name="Dewar J."/>
            <person name="Goldberg J."/>
            <person name="Griggs A."/>
            <person name="Gujja S."/>
            <person name="Hansen M."/>
            <person name="Howarth C."/>
            <person name="Imamovic A."/>
            <person name="Larimer J."/>
            <person name="McCowan C."/>
            <person name="Murphy C."/>
            <person name="Pearson M."/>
            <person name="Priest M."/>
            <person name="Roberts A."/>
            <person name="Saif S."/>
            <person name="Shea T."/>
            <person name="Sykes S."/>
            <person name="Wortman J."/>
            <person name="Nusbaum C."/>
            <person name="Birren B."/>
        </authorList>
    </citation>
    <scope>NUCLEOTIDE SEQUENCE [LARGE SCALE GENOMIC DNA]</scope>
    <source>
        <strain evidence="1 2">P78048</strain>
    </source>
</reference>
<proteinExistence type="predicted"/>
<evidence type="ECO:0000313" key="1">
    <source>
        <dbReference type="EMBL" id="KGR01170.1"/>
    </source>
</evidence>
<evidence type="ECO:0000313" key="2">
    <source>
        <dbReference type="Proteomes" id="UP000030161"/>
    </source>
</evidence>
<sequence length="125" mass="14525">MEPRLGTHKYSQNTQLNAKVIMSGTWFFQSEDDFIIEFFAKYFKYIIVQSSHTLWYDNFNTPIYSCATEKTETAVISNIGCLKIFLLVAKSKYGTFQDSRWPSTTHNSVNHLPRNKWSSFTTNSS</sequence>
<dbReference type="Proteomes" id="UP000030161">
    <property type="component" value="Unassembled WGS sequence"/>
</dbReference>
<accession>A0AB34PJV2</accession>
<gene>
    <name evidence="1" type="ORF">MG3_06169</name>
</gene>
<protein>
    <submittedName>
        <fullName evidence="1">Uncharacterized protein</fullName>
    </submittedName>
</protein>